<reference evidence="4" key="1">
    <citation type="journal article" date="2019" name="Plant J.">
        <title>Chlorella vulgaris genome assembly and annotation reveals the molecular basis for metabolic acclimation to high light conditions.</title>
        <authorList>
            <person name="Cecchin M."/>
            <person name="Marcolungo L."/>
            <person name="Rossato M."/>
            <person name="Girolomoni L."/>
            <person name="Cosentino E."/>
            <person name="Cuine S."/>
            <person name="Li-Beisson Y."/>
            <person name="Delledonne M."/>
            <person name="Ballottari M."/>
        </authorList>
    </citation>
    <scope>NUCLEOTIDE SEQUENCE</scope>
    <source>
        <strain evidence="4">211/11P</strain>
    </source>
</reference>
<dbReference type="PANTHER" id="PTHR12480">
    <property type="entry name" value="ARGININE DEMETHYLASE AND LYSYL-HYDROXYLASE JMJD"/>
    <property type="match status" value="1"/>
</dbReference>
<dbReference type="Pfam" id="PF13621">
    <property type="entry name" value="Cupin_8"/>
    <property type="match status" value="1"/>
</dbReference>
<dbReference type="PANTHER" id="PTHR12480:SF6">
    <property type="entry name" value="2-OXOGLUTARATE AND IRON-DEPENDENT OXYGENASE JMJD4"/>
    <property type="match status" value="1"/>
</dbReference>
<evidence type="ECO:0000259" key="3">
    <source>
        <dbReference type="PROSITE" id="PS51184"/>
    </source>
</evidence>
<keyword evidence="5" id="KW-1185">Reference proteome</keyword>
<feature type="domain" description="JmjC" evidence="3">
    <location>
        <begin position="141"/>
        <end position="356"/>
    </location>
</feature>
<proteinExistence type="inferred from homology"/>
<name>A0A9D4TI29_CHLVU</name>
<dbReference type="GO" id="GO:0016706">
    <property type="term" value="F:2-oxoglutarate-dependent dioxygenase activity"/>
    <property type="evidence" value="ECO:0007669"/>
    <property type="project" value="TreeGrafter"/>
</dbReference>
<sequence length="513" mass="56898">MCDAAWRELLERRATAVTEVALNTDSNGSPAPTSSGMPRRCAADMTYESFCLDFMEPNLPVILEGVAADWRATRDWVLPDGGIDLDFLQRRFGAATVTVTDTARQHKGSGPGQQMPLSAFVAWWRQHKELQEGGRDPGMLWYCKDWHLALEFPEYGAYTCPPAFQDDWLNEWHDGMQQRPDSQQQQQPARQQQQDGIEQQQQQQQGDEEEHAGTQPAGPSQQGMASSDYRFVYLGVRGTSTPLHSDVLRSFSWSANIAGRKLWRLLPPQYSHLLLDRQRRSVAWDFFAEDPGGQYPHLAEALPHVLEVVQQPGEAIFVPSGWHHTVENLDDCVSINHNWLNGHNVHWTWALLQLERRQAEEGIEDCRELCSLAEFESLVLRNLGANAGLDYAGFGAMLRCTALRSLGCLAAAGLGGTHGSPGGLNSSWYHAFRLQRAAAVLRELLAEQLQCGRRIERAQQATGILASSGDEGPTHLSAQVEVSPHAAEVAANSQCLTQIEDQLKAMGIAADVT</sequence>
<dbReference type="InterPro" id="IPR050910">
    <property type="entry name" value="JMJD6_ArgDemeth/LysHydrox"/>
</dbReference>
<dbReference type="Proteomes" id="UP001055712">
    <property type="component" value="Unassembled WGS sequence"/>
</dbReference>
<dbReference type="OrthoDB" id="424465at2759"/>
<dbReference type="GO" id="GO:0045905">
    <property type="term" value="P:positive regulation of translational termination"/>
    <property type="evidence" value="ECO:0007669"/>
    <property type="project" value="TreeGrafter"/>
</dbReference>
<dbReference type="InterPro" id="IPR041667">
    <property type="entry name" value="Cupin_8"/>
</dbReference>
<feature type="region of interest" description="Disordered" evidence="2">
    <location>
        <begin position="176"/>
        <end position="224"/>
    </location>
</feature>
<evidence type="ECO:0000256" key="2">
    <source>
        <dbReference type="SAM" id="MobiDB-lite"/>
    </source>
</evidence>
<dbReference type="GO" id="GO:0005737">
    <property type="term" value="C:cytoplasm"/>
    <property type="evidence" value="ECO:0007669"/>
    <property type="project" value="TreeGrafter"/>
</dbReference>
<comment type="caution">
    <text evidence="4">The sequence shown here is derived from an EMBL/GenBank/DDBJ whole genome shotgun (WGS) entry which is preliminary data.</text>
</comment>
<comment type="similarity">
    <text evidence="1">Belongs to the JARID1 histone demethylase family.</text>
</comment>
<accession>A0A9D4TI29</accession>
<feature type="compositionally biased region" description="Low complexity" evidence="2">
    <location>
        <begin position="177"/>
        <end position="205"/>
    </location>
</feature>
<evidence type="ECO:0000256" key="1">
    <source>
        <dbReference type="ARBA" id="ARBA00006801"/>
    </source>
</evidence>
<dbReference type="SUPFAM" id="SSF51197">
    <property type="entry name" value="Clavaminate synthase-like"/>
    <property type="match status" value="1"/>
</dbReference>
<dbReference type="EMBL" id="SIDB01000011">
    <property type="protein sequence ID" value="KAI3426057.1"/>
    <property type="molecule type" value="Genomic_DNA"/>
</dbReference>
<dbReference type="GO" id="GO:0043565">
    <property type="term" value="F:sequence-specific DNA binding"/>
    <property type="evidence" value="ECO:0007669"/>
    <property type="project" value="TreeGrafter"/>
</dbReference>
<reference evidence="4" key="2">
    <citation type="submission" date="2020-11" db="EMBL/GenBank/DDBJ databases">
        <authorList>
            <person name="Cecchin M."/>
            <person name="Marcolungo L."/>
            <person name="Rossato M."/>
            <person name="Girolomoni L."/>
            <person name="Cosentino E."/>
            <person name="Cuine S."/>
            <person name="Li-Beisson Y."/>
            <person name="Delledonne M."/>
            <person name="Ballottari M."/>
        </authorList>
    </citation>
    <scope>NUCLEOTIDE SEQUENCE</scope>
    <source>
        <strain evidence="4">211/11P</strain>
        <tissue evidence="4">Whole cell</tissue>
    </source>
</reference>
<organism evidence="4 5">
    <name type="scientific">Chlorella vulgaris</name>
    <name type="common">Green alga</name>
    <dbReference type="NCBI Taxonomy" id="3077"/>
    <lineage>
        <taxon>Eukaryota</taxon>
        <taxon>Viridiplantae</taxon>
        <taxon>Chlorophyta</taxon>
        <taxon>core chlorophytes</taxon>
        <taxon>Trebouxiophyceae</taxon>
        <taxon>Chlorellales</taxon>
        <taxon>Chlorellaceae</taxon>
        <taxon>Chlorella clade</taxon>
        <taxon>Chlorella</taxon>
    </lineage>
</organism>
<gene>
    <name evidence="4" type="ORF">D9Q98_008025</name>
</gene>
<dbReference type="Gene3D" id="2.60.120.650">
    <property type="entry name" value="Cupin"/>
    <property type="match status" value="1"/>
</dbReference>
<protein>
    <recommendedName>
        <fullName evidence="3">JmjC domain-containing protein</fullName>
    </recommendedName>
</protein>
<dbReference type="SMART" id="SM00558">
    <property type="entry name" value="JmjC"/>
    <property type="match status" value="1"/>
</dbReference>
<dbReference type="PROSITE" id="PS51184">
    <property type="entry name" value="JMJC"/>
    <property type="match status" value="1"/>
</dbReference>
<dbReference type="AlphaFoldDB" id="A0A9D4TI29"/>
<evidence type="ECO:0000313" key="4">
    <source>
        <dbReference type="EMBL" id="KAI3426057.1"/>
    </source>
</evidence>
<dbReference type="InterPro" id="IPR003347">
    <property type="entry name" value="JmjC_dom"/>
</dbReference>
<evidence type="ECO:0000313" key="5">
    <source>
        <dbReference type="Proteomes" id="UP001055712"/>
    </source>
</evidence>
<dbReference type="GO" id="GO:0005634">
    <property type="term" value="C:nucleus"/>
    <property type="evidence" value="ECO:0007669"/>
    <property type="project" value="TreeGrafter"/>
</dbReference>